<organism evidence="2 3">
    <name type="scientific">Brachyspira aalborgi</name>
    <dbReference type="NCBI Taxonomy" id="29522"/>
    <lineage>
        <taxon>Bacteria</taxon>
        <taxon>Pseudomonadati</taxon>
        <taxon>Spirochaetota</taxon>
        <taxon>Spirochaetia</taxon>
        <taxon>Brachyspirales</taxon>
        <taxon>Brachyspiraceae</taxon>
        <taxon>Brachyspira</taxon>
    </lineage>
</organism>
<dbReference type="AlphaFoldDB" id="A0A5C8EET2"/>
<protein>
    <submittedName>
        <fullName evidence="2">Uncharacterized protein</fullName>
    </submittedName>
</protein>
<evidence type="ECO:0000313" key="3">
    <source>
        <dbReference type="Proteomes" id="UP000322814"/>
    </source>
</evidence>
<keyword evidence="1" id="KW-0732">Signal</keyword>
<gene>
    <name evidence="2" type="ORF">EPJ78_09540</name>
</gene>
<evidence type="ECO:0000313" key="2">
    <source>
        <dbReference type="EMBL" id="TXJ36216.1"/>
    </source>
</evidence>
<feature type="signal peptide" evidence="1">
    <location>
        <begin position="1"/>
        <end position="18"/>
    </location>
</feature>
<comment type="caution">
    <text evidence="2">The sequence shown here is derived from an EMBL/GenBank/DDBJ whole genome shotgun (WGS) entry which is preliminary data.</text>
</comment>
<accession>A0A5C8EET2</accession>
<sequence length="154" mass="18245">MIKKILLLLLLFIRVATSEVVDEDYRFRTYLASVLYDDIDLTEDFNVDHNIFTLYNNDNFDEPFVLTRTYRKRTVGIYVHRQRWEYSQFLDGCSFVIFAFKGNILKYGLIIGDKDRPFKTIPDYVIDNIIDYVLENGVILGEKIIDNEEGYDKD</sequence>
<proteinExistence type="predicted"/>
<dbReference type="EMBL" id="SAYB01000006">
    <property type="protein sequence ID" value="TXJ36216.1"/>
    <property type="molecule type" value="Genomic_DNA"/>
</dbReference>
<name>A0A5C8EET2_9SPIR</name>
<dbReference type="Proteomes" id="UP000322814">
    <property type="component" value="Unassembled WGS sequence"/>
</dbReference>
<reference evidence="2 3" key="1">
    <citation type="journal article" date="1992" name="Lakartidningen">
        <title>[Penicillin V and not amoxicillin is the first choice preparation in acute otitis].</title>
        <authorList>
            <person name="Kamme C."/>
            <person name="Lundgren K."/>
            <person name="Prellner K."/>
        </authorList>
    </citation>
    <scope>NUCLEOTIDE SEQUENCE [LARGE SCALE GENOMIC DNA]</scope>
    <source>
        <strain evidence="2 3">PC4580III</strain>
    </source>
</reference>
<feature type="chain" id="PRO_5023020141" evidence="1">
    <location>
        <begin position="19"/>
        <end position="154"/>
    </location>
</feature>
<dbReference type="RefSeq" id="WP_147771343.1">
    <property type="nucleotide sequence ID" value="NZ_SAYB01000006.1"/>
</dbReference>
<evidence type="ECO:0000256" key="1">
    <source>
        <dbReference type="SAM" id="SignalP"/>
    </source>
</evidence>